<dbReference type="GeneID" id="111106237"/>
<dbReference type="KEGG" id="cvn:111106237"/>
<name>A0A8B8B0I7_CRAVI</name>
<sequence>MDGREEARISFVGGKVLSKEECVEQAFRLTFSVDLVDAALAQVEFLTEVQQYPALYEIDNIKNSRRRYEKLWLPLAAEHAQERLAAPLDIEWIWHCHLLCPLVYEKDCRVLFGGSINHRLFRKFDREHALKRSKHLWEAKYPDEPFEIDLTHEKMNDISSKTDFECKISYDINGAVSRQRYFYYNVSLPHYLDLRFLTMAVQRYQKFLFLRKNSYKLFIVPCYDQDLIWHTHQLSPIAYKEDMIRILGKVLPHDDTTVDRSPGSKLTLSTIDTTRLWLEMYQENFNTPGAMYRGPTPQELYASPHPLSDKADTRTGRQFTLESLSIDRIPEGEYGLDFTLQIFLTEDFKKLSKPRFEVFGPSMLWTAEDLFSSSLDSYQWLVFRLKVRKGTIFSREVTVGVGKVDLQKLFDHSAVYRFQDAVTLEGKDKNLVYVSGSIVDTYSNRCYSLEAGNFLVCNVPHNMNTMFPIEPTTSDPNSCGAGYVAQHRFVGREGEGAVDCRVVYSPHQSDVDIQFIQKERIVCSALTADSYHLPLAYQVSNPNCFATFDPRFGERAVMIRQASGDWGVLIGRWISPQDQTEGYLSIKFHKLIDNSTQYIIVQIPKSKDSHFKIHVDNNVYDMEDTDFSLACREDESLPYLATGMAIFLLVVMCVPRSADESLSNKNQIEAVVPDIRNVEDCKFLLSCGFKVIPASKYSEKESSSS</sequence>
<dbReference type="PANTHER" id="PTHR34365:SF7">
    <property type="entry name" value="GLYCINE-RICH DOMAIN-CONTAINING PROTEIN 1"/>
    <property type="match status" value="1"/>
</dbReference>
<dbReference type="PANTHER" id="PTHR34365">
    <property type="entry name" value="ENOLASE (DUF1399)"/>
    <property type="match status" value="1"/>
</dbReference>
<protein>
    <submittedName>
        <fullName evidence="2">Uncharacterized protein LOC111106237</fullName>
    </submittedName>
</protein>
<reference evidence="2" key="1">
    <citation type="submission" date="2025-08" db="UniProtKB">
        <authorList>
            <consortium name="RefSeq"/>
        </authorList>
    </citation>
    <scope>IDENTIFICATION</scope>
    <source>
        <tissue evidence="2">Whole sample</tissue>
    </source>
</reference>
<proteinExistence type="predicted"/>
<dbReference type="Proteomes" id="UP000694844">
    <property type="component" value="Chromosome 8"/>
</dbReference>
<gene>
    <name evidence="2" type="primary">LOC111106237</name>
</gene>
<dbReference type="AlphaFoldDB" id="A0A8B8B0I7"/>
<accession>A0A8B8B0I7</accession>
<evidence type="ECO:0000313" key="2">
    <source>
        <dbReference type="RefSeq" id="XP_022296533.1"/>
    </source>
</evidence>
<evidence type="ECO:0000313" key="1">
    <source>
        <dbReference type="Proteomes" id="UP000694844"/>
    </source>
</evidence>
<dbReference type="InterPro" id="IPR009836">
    <property type="entry name" value="GRDP-like"/>
</dbReference>
<keyword evidence="1" id="KW-1185">Reference proteome</keyword>
<organism evidence="1 2">
    <name type="scientific">Crassostrea virginica</name>
    <name type="common">Eastern oyster</name>
    <dbReference type="NCBI Taxonomy" id="6565"/>
    <lineage>
        <taxon>Eukaryota</taxon>
        <taxon>Metazoa</taxon>
        <taxon>Spiralia</taxon>
        <taxon>Lophotrochozoa</taxon>
        <taxon>Mollusca</taxon>
        <taxon>Bivalvia</taxon>
        <taxon>Autobranchia</taxon>
        <taxon>Pteriomorphia</taxon>
        <taxon>Ostreida</taxon>
        <taxon>Ostreoidea</taxon>
        <taxon>Ostreidae</taxon>
        <taxon>Crassostrea</taxon>
    </lineage>
</organism>
<dbReference type="OrthoDB" id="2684236at2759"/>
<dbReference type="Pfam" id="PF07173">
    <property type="entry name" value="GRDP-like"/>
    <property type="match status" value="1"/>
</dbReference>
<dbReference type="RefSeq" id="XP_022296533.1">
    <property type="nucleotide sequence ID" value="XM_022440825.1"/>
</dbReference>